<dbReference type="GO" id="GO:0006508">
    <property type="term" value="P:proteolysis"/>
    <property type="evidence" value="ECO:0007669"/>
    <property type="project" value="UniProtKB-KW"/>
</dbReference>
<evidence type="ECO:0000256" key="11">
    <source>
        <dbReference type="ARBA" id="ARBA00022679"/>
    </source>
</evidence>
<dbReference type="GO" id="GO:0071555">
    <property type="term" value="P:cell wall organization"/>
    <property type="evidence" value="ECO:0007669"/>
    <property type="project" value="UniProtKB-KW"/>
</dbReference>
<dbReference type="Pfam" id="PF00912">
    <property type="entry name" value="Transgly"/>
    <property type="match status" value="1"/>
</dbReference>
<evidence type="ECO:0000256" key="13">
    <source>
        <dbReference type="ARBA" id="ARBA00022801"/>
    </source>
</evidence>
<dbReference type="GO" id="GO:0008955">
    <property type="term" value="F:peptidoglycan glycosyltransferase activity"/>
    <property type="evidence" value="ECO:0007669"/>
    <property type="project" value="UniProtKB-EC"/>
</dbReference>
<evidence type="ECO:0000256" key="16">
    <source>
        <dbReference type="ARBA" id="ARBA00022984"/>
    </source>
</evidence>
<keyword evidence="15" id="KW-0735">Signal-anchor</keyword>
<keyword evidence="18 26" id="KW-0472">Membrane</keyword>
<dbReference type="GO" id="GO:0005886">
    <property type="term" value="C:plasma membrane"/>
    <property type="evidence" value="ECO:0007669"/>
    <property type="project" value="UniProtKB-SubCell"/>
</dbReference>
<keyword evidence="8" id="KW-0121">Carboxypeptidase</keyword>
<dbReference type="PANTHER" id="PTHR32282:SF33">
    <property type="entry name" value="PEPTIDOGLYCAN GLYCOSYLTRANSFERASE"/>
    <property type="match status" value="1"/>
</dbReference>
<comment type="pathway">
    <text evidence="25">Glycan biosynthesis.</text>
</comment>
<comment type="catalytic activity">
    <reaction evidence="22">
        <text>Preferential cleavage: (Ac)2-L-Lys-D-Ala-|-D-Ala. Also transpeptidation of peptidyl-alanyl moieties that are N-acyl substituents of D-alanine.</text>
        <dbReference type="EC" id="3.4.16.4"/>
    </reaction>
</comment>
<evidence type="ECO:0000256" key="1">
    <source>
        <dbReference type="ARBA" id="ARBA00002624"/>
    </source>
</evidence>
<dbReference type="EC" id="3.4.16.4" evidence="6"/>
<dbReference type="InterPro" id="IPR001264">
    <property type="entry name" value="Glyco_trans_51"/>
</dbReference>
<protein>
    <recommendedName>
        <fullName evidence="7">Penicillin-binding protein 1A</fullName>
        <ecNumber evidence="23">2.4.99.28</ecNumber>
        <ecNumber evidence="6">3.4.16.4</ecNumber>
    </recommendedName>
</protein>
<dbReference type="EMBL" id="JACRSY010000002">
    <property type="protein sequence ID" value="MBC8578230.1"/>
    <property type="molecule type" value="Genomic_DNA"/>
</dbReference>
<evidence type="ECO:0000256" key="15">
    <source>
        <dbReference type="ARBA" id="ARBA00022968"/>
    </source>
</evidence>
<keyword evidence="13" id="KW-0378">Hydrolase</keyword>
<keyword evidence="21" id="KW-0961">Cell wall biogenesis/degradation</keyword>
<evidence type="ECO:0000256" key="6">
    <source>
        <dbReference type="ARBA" id="ARBA00012448"/>
    </source>
</evidence>
<evidence type="ECO:0000256" key="22">
    <source>
        <dbReference type="ARBA" id="ARBA00034000"/>
    </source>
</evidence>
<evidence type="ECO:0000256" key="10">
    <source>
        <dbReference type="ARBA" id="ARBA00022676"/>
    </source>
</evidence>
<evidence type="ECO:0000256" key="5">
    <source>
        <dbReference type="ARBA" id="ARBA00007739"/>
    </source>
</evidence>
<evidence type="ECO:0000256" key="26">
    <source>
        <dbReference type="SAM" id="Phobius"/>
    </source>
</evidence>
<comment type="pathway">
    <text evidence="3">Cell wall biogenesis; peptidoglycan biosynthesis.</text>
</comment>
<dbReference type="RefSeq" id="WP_177669278.1">
    <property type="nucleotide sequence ID" value="NZ_JACRSY010000002.1"/>
</dbReference>
<dbReference type="GO" id="GO:0009252">
    <property type="term" value="P:peptidoglycan biosynthetic process"/>
    <property type="evidence" value="ECO:0007669"/>
    <property type="project" value="UniProtKB-KW"/>
</dbReference>
<keyword evidence="14" id="KW-0133">Cell shape</keyword>
<keyword evidence="10" id="KW-0328">Glycosyltransferase</keyword>
<evidence type="ECO:0000256" key="12">
    <source>
        <dbReference type="ARBA" id="ARBA00022692"/>
    </source>
</evidence>
<evidence type="ECO:0000256" key="2">
    <source>
        <dbReference type="ARBA" id="ARBA00004401"/>
    </source>
</evidence>
<dbReference type="FunFam" id="1.10.3810.10:FF:000001">
    <property type="entry name" value="Penicillin-binding protein 1A"/>
    <property type="match status" value="1"/>
</dbReference>
<keyword evidence="11" id="KW-0808">Transferase</keyword>
<evidence type="ECO:0000256" key="3">
    <source>
        <dbReference type="ARBA" id="ARBA00004752"/>
    </source>
</evidence>
<evidence type="ECO:0000256" key="21">
    <source>
        <dbReference type="ARBA" id="ARBA00023316"/>
    </source>
</evidence>
<evidence type="ECO:0000256" key="14">
    <source>
        <dbReference type="ARBA" id="ARBA00022960"/>
    </source>
</evidence>
<evidence type="ECO:0000256" key="23">
    <source>
        <dbReference type="ARBA" id="ARBA00044770"/>
    </source>
</evidence>
<keyword evidence="29" id="KW-1185">Reference proteome</keyword>
<proteinExistence type="inferred from homology"/>
<feature type="domain" description="Glycosyl transferase family 51" evidence="27">
    <location>
        <begin position="48"/>
        <end position="213"/>
    </location>
</feature>
<keyword evidence="20" id="KW-0511">Multifunctional enzyme</keyword>
<comment type="similarity">
    <text evidence="5">In the N-terminal section; belongs to the glycosyltransferase 51 family.</text>
</comment>
<sequence length="216" mass="24318">MRKIIGRTLQAVVAIGILCCFLIMAVGYTGFKEKLEVVPLEEKVASLQADEDYVPLKQIDEDFLKAIVAVEDRRFFEHGALDLISLVRAVVTNLESGQIVEGGSTITQQLAKNMYFSGEKKIMRKVEEMFMAYHIEQNYVKQDILELYVNMIYFGDGYYGIKEASEGYFNKAPGDLDFNEATLLAGLPQSPSRYALSTNYELAKKRQTQVIASLSN</sequence>
<evidence type="ECO:0000259" key="27">
    <source>
        <dbReference type="Pfam" id="PF00912"/>
    </source>
</evidence>
<evidence type="ECO:0000256" key="19">
    <source>
        <dbReference type="ARBA" id="ARBA00023251"/>
    </source>
</evidence>
<keyword evidence="16" id="KW-0573">Peptidoglycan synthesis</keyword>
<comment type="catalytic activity">
    <reaction evidence="24">
        <text>[GlcNAc-(1-&gt;4)-Mur2Ac(oyl-L-Ala-gamma-D-Glu-L-Lys-D-Ala-D-Ala)](n)-di-trans,octa-cis-undecaprenyl diphosphate + beta-D-GlcNAc-(1-&gt;4)-Mur2Ac(oyl-L-Ala-gamma-D-Glu-L-Lys-D-Ala-D-Ala)-di-trans,octa-cis-undecaprenyl diphosphate = [GlcNAc-(1-&gt;4)-Mur2Ac(oyl-L-Ala-gamma-D-Glu-L-Lys-D-Ala-D-Ala)](n+1)-di-trans,octa-cis-undecaprenyl diphosphate + di-trans,octa-cis-undecaprenyl diphosphate + H(+)</text>
        <dbReference type="Rhea" id="RHEA:23708"/>
        <dbReference type="Rhea" id="RHEA-COMP:9602"/>
        <dbReference type="Rhea" id="RHEA-COMP:9603"/>
        <dbReference type="ChEBI" id="CHEBI:15378"/>
        <dbReference type="ChEBI" id="CHEBI:58405"/>
        <dbReference type="ChEBI" id="CHEBI:60033"/>
        <dbReference type="ChEBI" id="CHEBI:78435"/>
        <dbReference type="EC" id="2.4.99.28"/>
    </reaction>
</comment>
<comment type="similarity">
    <text evidence="4">In the C-terminal section; belongs to the transpeptidase family.</text>
</comment>
<organism evidence="28 29">
    <name type="scientific">Zhenhengia yiwuensis</name>
    <dbReference type="NCBI Taxonomy" id="2763666"/>
    <lineage>
        <taxon>Bacteria</taxon>
        <taxon>Bacillati</taxon>
        <taxon>Bacillota</taxon>
        <taxon>Clostridia</taxon>
        <taxon>Lachnospirales</taxon>
        <taxon>Lachnospiraceae</taxon>
        <taxon>Zhenhengia</taxon>
    </lineage>
</organism>
<dbReference type="EC" id="2.4.99.28" evidence="23"/>
<dbReference type="GO" id="GO:0046677">
    <property type="term" value="P:response to antibiotic"/>
    <property type="evidence" value="ECO:0007669"/>
    <property type="project" value="UniProtKB-KW"/>
</dbReference>
<evidence type="ECO:0000256" key="20">
    <source>
        <dbReference type="ARBA" id="ARBA00023268"/>
    </source>
</evidence>
<dbReference type="PANTHER" id="PTHR32282">
    <property type="entry name" value="BINDING PROTEIN TRANSPEPTIDASE, PUTATIVE-RELATED"/>
    <property type="match status" value="1"/>
</dbReference>
<evidence type="ECO:0000256" key="8">
    <source>
        <dbReference type="ARBA" id="ARBA00022645"/>
    </source>
</evidence>
<evidence type="ECO:0000256" key="7">
    <source>
        <dbReference type="ARBA" id="ARBA00018638"/>
    </source>
</evidence>
<dbReference type="Proteomes" id="UP000655830">
    <property type="component" value="Unassembled WGS sequence"/>
</dbReference>
<gene>
    <name evidence="28" type="ORF">H8718_01570</name>
</gene>
<keyword evidence="12 26" id="KW-0812">Transmembrane</keyword>
<evidence type="ECO:0000256" key="25">
    <source>
        <dbReference type="ARBA" id="ARBA00060592"/>
    </source>
</evidence>
<keyword evidence="9" id="KW-0645">Protease</keyword>
<comment type="function">
    <text evidence="1">Cell wall formation. Synthesis of cross-linked peptidoglycan from the lipid intermediates. The enzyme has a penicillin-insensitive transglycosylase N-terminal domain (formation of linear glycan strands) and a penicillin-sensitive transpeptidase C-terminal domain (cross-linking of the peptide subunits).</text>
</comment>
<evidence type="ECO:0000256" key="4">
    <source>
        <dbReference type="ARBA" id="ARBA00007090"/>
    </source>
</evidence>
<name>A0A926EFY7_9FIRM</name>
<accession>A0A926EFY7</accession>
<keyword evidence="17 26" id="KW-1133">Transmembrane helix</keyword>
<comment type="caution">
    <text evidence="28">The sequence shown here is derived from an EMBL/GenBank/DDBJ whole genome shotgun (WGS) entry which is preliminary data.</text>
</comment>
<dbReference type="SUPFAM" id="SSF53955">
    <property type="entry name" value="Lysozyme-like"/>
    <property type="match status" value="1"/>
</dbReference>
<dbReference type="InterPro" id="IPR036950">
    <property type="entry name" value="PBP_transglycosylase"/>
</dbReference>
<dbReference type="InterPro" id="IPR050396">
    <property type="entry name" value="Glycosyltr_51/Transpeptidase"/>
</dbReference>
<comment type="subcellular location">
    <subcellularLocation>
        <location evidence="2">Cell membrane</location>
        <topology evidence="2">Single-pass type II membrane protein</topology>
    </subcellularLocation>
</comment>
<evidence type="ECO:0000256" key="17">
    <source>
        <dbReference type="ARBA" id="ARBA00022989"/>
    </source>
</evidence>
<dbReference type="Gene3D" id="1.10.3810.10">
    <property type="entry name" value="Biosynthetic peptidoglycan transglycosylase-like"/>
    <property type="match status" value="1"/>
</dbReference>
<dbReference type="GO" id="GO:0008360">
    <property type="term" value="P:regulation of cell shape"/>
    <property type="evidence" value="ECO:0007669"/>
    <property type="project" value="UniProtKB-KW"/>
</dbReference>
<evidence type="ECO:0000256" key="18">
    <source>
        <dbReference type="ARBA" id="ARBA00023136"/>
    </source>
</evidence>
<evidence type="ECO:0000313" key="28">
    <source>
        <dbReference type="EMBL" id="MBC8578230.1"/>
    </source>
</evidence>
<reference evidence="28" key="1">
    <citation type="submission" date="2020-08" db="EMBL/GenBank/DDBJ databases">
        <title>Genome public.</title>
        <authorList>
            <person name="Liu C."/>
            <person name="Sun Q."/>
        </authorList>
    </citation>
    <scope>NUCLEOTIDE SEQUENCE</scope>
    <source>
        <strain evidence="28">NSJ-12</strain>
    </source>
</reference>
<dbReference type="AlphaFoldDB" id="A0A926EFY7"/>
<feature type="transmembrane region" description="Helical" evidence="26">
    <location>
        <begin position="12"/>
        <end position="31"/>
    </location>
</feature>
<dbReference type="InterPro" id="IPR023346">
    <property type="entry name" value="Lysozyme-like_dom_sf"/>
</dbReference>
<evidence type="ECO:0000256" key="9">
    <source>
        <dbReference type="ARBA" id="ARBA00022670"/>
    </source>
</evidence>
<keyword evidence="19" id="KW-0046">Antibiotic resistance</keyword>
<evidence type="ECO:0000313" key="29">
    <source>
        <dbReference type="Proteomes" id="UP000655830"/>
    </source>
</evidence>
<dbReference type="GO" id="GO:0009002">
    <property type="term" value="F:serine-type D-Ala-D-Ala carboxypeptidase activity"/>
    <property type="evidence" value="ECO:0007669"/>
    <property type="project" value="UniProtKB-EC"/>
</dbReference>
<evidence type="ECO:0000256" key="24">
    <source>
        <dbReference type="ARBA" id="ARBA00049902"/>
    </source>
</evidence>